<feature type="active site" description="Proton acceptor" evidence="7">
    <location>
        <position position="166"/>
    </location>
</feature>
<comment type="caution">
    <text evidence="7">Lacks conserved residue(s) required for the propagation of feature annotation.</text>
</comment>
<dbReference type="UniPathway" id="UPA00109">
    <property type="reaction ID" value="UER00189"/>
</dbReference>
<feature type="binding site" evidence="7">
    <location>
        <begin position="239"/>
        <end position="240"/>
    </location>
    <ligand>
        <name>substrate</name>
    </ligand>
</feature>
<dbReference type="SUPFAM" id="SSF51351">
    <property type="entry name" value="Triosephosphate isomerase (TIM)"/>
    <property type="match status" value="1"/>
</dbReference>
<protein>
    <recommendedName>
        <fullName evidence="7 8">Triosephosphate isomerase</fullName>
        <shortName evidence="7">TIM</shortName>
        <shortName evidence="7">TPI</shortName>
        <ecNumber evidence="7 8">5.3.1.1</ecNumber>
    </recommendedName>
    <alternativeName>
        <fullName evidence="7">Triose-phosphate isomerase</fullName>
    </alternativeName>
</protein>
<feature type="binding site" evidence="7">
    <location>
        <begin position="9"/>
        <end position="11"/>
    </location>
    <ligand>
        <name>substrate</name>
    </ligand>
</feature>
<evidence type="ECO:0000256" key="7">
    <source>
        <dbReference type="HAMAP-Rule" id="MF_00147"/>
    </source>
</evidence>
<dbReference type="NCBIfam" id="TIGR00419">
    <property type="entry name" value="tim"/>
    <property type="match status" value="1"/>
</dbReference>
<evidence type="ECO:0000256" key="1">
    <source>
        <dbReference type="ARBA" id="ARBA00004680"/>
    </source>
</evidence>
<sequence length="268" mass="29317">MRKKLIVGNWKMHFDTHRASLYLHELTRTVKAHRDVEVVLCPNFLALQSLSLQVDHSKFKLGAQNCYWRDEGAYTGEVSATMLRGVVTHVIVGHSERRHVFGETDREVRHKTQAVLRNGLTPIVCIGETASERSANETHDVIQGQLTAALANVTSEEISRVVVSYEPVWAISSGTDYQNHPVASPAEVGRLARQIRSIVKSLYGKAAADSLRVLYGGSSNTDNAAGYLEVKGIDGLLVGGASLNAVEFVRIVETAARQAGKQQETVDG</sequence>
<comment type="function">
    <text evidence="7">Involved in the gluconeogenesis. Catalyzes stereospecifically the conversion of dihydroxyacetone phosphate (DHAP) to D-glyceraldehyde-3-phosphate (G3P).</text>
</comment>
<name>A0A4Q0AJV7_9BACT</name>
<dbReference type="GO" id="GO:0006094">
    <property type="term" value="P:gluconeogenesis"/>
    <property type="evidence" value="ECO:0007669"/>
    <property type="project" value="UniProtKB-UniRule"/>
</dbReference>
<dbReference type="EMBL" id="SCKW01000025">
    <property type="protein sequence ID" value="RWZ78971.1"/>
    <property type="molecule type" value="Genomic_DNA"/>
</dbReference>
<evidence type="ECO:0000313" key="10">
    <source>
        <dbReference type="Proteomes" id="UP000289269"/>
    </source>
</evidence>
<evidence type="ECO:0000256" key="3">
    <source>
        <dbReference type="ARBA" id="ARBA00022432"/>
    </source>
</evidence>
<dbReference type="InterPro" id="IPR000652">
    <property type="entry name" value="Triosephosphate_isomerase"/>
</dbReference>
<dbReference type="Gene3D" id="3.20.20.70">
    <property type="entry name" value="Aldolase class I"/>
    <property type="match status" value="1"/>
</dbReference>
<dbReference type="InterPro" id="IPR013785">
    <property type="entry name" value="Aldolase_TIM"/>
</dbReference>
<comment type="catalytic activity">
    <reaction evidence="7 8">
        <text>D-glyceraldehyde 3-phosphate = dihydroxyacetone phosphate</text>
        <dbReference type="Rhea" id="RHEA:18585"/>
        <dbReference type="ChEBI" id="CHEBI:57642"/>
        <dbReference type="ChEBI" id="CHEBI:59776"/>
        <dbReference type="EC" id="5.3.1.1"/>
    </reaction>
</comment>
<dbReference type="FunFam" id="3.20.20.70:FF:000016">
    <property type="entry name" value="Triosephosphate isomerase"/>
    <property type="match status" value="1"/>
</dbReference>
<dbReference type="InterPro" id="IPR035990">
    <property type="entry name" value="TIM_sf"/>
</dbReference>
<dbReference type="UniPathway" id="UPA00138"/>
<dbReference type="PANTHER" id="PTHR21139:SF42">
    <property type="entry name" value="TRIOSEPHOSPHATE ISOMERASE"/>
    <property type="match status" value="1"/>
</dbReference>
<comment type="similarity">
    <text evidence="2 7 8">Belongs to the triosephosphate isomerase family.</text>
</comment>
<keyword evidence="4 7" id="KW-0963">Cytoplasm</keyword>
<dbReference type="GO" id="GO:0006096">
    <property type="term" value="P:glycolytic process"/>
    <property type="evidence" value="ECO:0007669"/>
    <property type="project" value="UniProtKB-UniRule"/>
</dbReference>
<evidence type="ECO:0000256" key="2">
    <source>
        <dbReference type="ARBA" id="ARBA00007422"/>
    </source>
</evidence>
<comment type="pathway">
    <text evidence="7 8">Carbohydrate biosynthesis; gluconeogenesis.</text>
</comment>
<dbReference type="PROSITE" id="PS51440">
    <property type="entry name" value="TIM_2"/>
    <property type="match status" value="1"/>
</dbReference>
<accession>A0A4Q0AJV7</accession>
<comment type="subcellular location">
    <subcellularLocation>
        <location evidence="7 8">Cytoplasm</location>
    </subcellularLocation>
</comment>
<keyword evidence="3 7" id="KW-0312">Gluconeogenesis</keyword>
<dbReference type="InterPro" id="IPR022896">
    <property type="entry name" value="TrioseP_Isoase_bac/euk"/>
</dbReference>
<evidence type="ECO:0000256" key="6">
    <source>
        <dbReference type="ARBA" id="ARBA00023235"/>
    </source>
</evidence>
<comment type="subunit">
    <text evidence="7 8">Homodimer.</text>
</comment>
<feature type="active site" description="Electrophile" evidence="7">
    <location>
        <position position="94"/>
    </location>
</feature>
<comment type="pathway">
    <text evidence="1 7 8">Carbohydrate degradation; glycolysis; D-glyceraldehyde 3-phosphate from glycerone phosphate: step 1/1.</text>
</comment>
<keyword evidence="10" id="KW-1185">Reference proteome</keyword>
<dbReference type="HAMAP" id="MF_00147_B">
    <property type="entry name" value="TIM_B"/>
    <property type="match status" value="1"/>
</dbReference>
<comment type="caution">
    <text evidence="9">The sequence shown here is derived from an EMBL/GenBank/DDBJ whole genome shotgun (WGS) entry which is preliminary data.</text>
</comment>
<dbReference type="GO" id="GO:0046166">
    <property type="term" value="P:glyceraldehyde-3-phosphate biosynthetic process"/>
    <property type="evidence" value="ECO:0007669"/>
    <property type="project" value="TreeGrafter"/>
</dbReference>
<gene>
    <name evidence="7" type="primary">tpiA</name>
    <name evidence="9" type="ORF">EOT04_02560</name>
</gene>
<dbReference type="Pfam" id="PF00121">
    <property type="entry name" value="TIM"/>
    <property type="match status" value="1"/>
</dbReference>
<reference evidence="9" key="1">
    <citation type="submission" date="2019-01" db="EMBL/GenBank/DDBJ databases">
        <title>Genomic signatures and co-occurrence patterns of the ultra-small Saccharimodia (Patescibacteria phylum) suggest a symbiotic lifestyle.</title>
        <authorList>
            <person name="Lemos L."/>
            <person name="Medeiros J."/>
            <person name="Andreote F."/>
            <person name="Fernandes G."/>
            <person name="Varani A."/>
            <person name="Oliveira G."/>
            <person name="Pylro V."/>
        </authorList>
    </citation>
    <scope>NUCLEOTIDE SEQUENCE [LARGE SCALE GENOMIC DNA]</scope>
    <source>
        <strain evidence="9">AMD01</strain>
    </source>
</reference>
<dbReference type="Proteomes" id="UP000289269">
    <property type="component" value="Unassembled WGS sequence"/>
</dbReference>
<dbReference type="EC" id="5.3.1.1" evidence="7 8"/>
<dbReference type="CDD" id="cd00311">
    <property type="entry name" value="TIM"/>
    <property type="match status" value="1"/>
</dbReference>
<feature type="binding site" evidence="7">
    <location>
        <position position="218"/>
    </location>
    <ligand>
        <name>substrate</name>
    </ligand>
</feature>
<evidence type="ECO:0000256" key="4">
    <source>
        <dbReference type="ARBA" id="ARBA00022490"/>
    </source>
</evidence>
<dbReference type="GO" id="GO:0004807">
    <property type="term" value="F:triose-phosphate isomerase activity"/>
    <property type="evidence" value="ECO:0007669"/>
    <property type="project" value="UniProtKB-UniRule"/>
</dbReference>
<keyword evidence="6 7" id="KW-0413">Isomerase</keyword>
<dbReference type="GO" id="GO:0005829">
    <property type="term" value="C:cytosol"/>
    <property type="evidence" value="ECO:0007669"/>
    <property type="project" value="TreeGrafter"/>
</dbReference>
<evidence type="ECO:0000256" key="8">
    <source>
        <dbReference type="RuleBase" id="RU363013"/>
    </source>
</evidence>
<dbReference type="AlphaFoldDB" id="A0A4Q0AJV7"/>
<proteinExistence type="inferred from homology"/>
<organism evidence="9 10">
    <name type="scientific">Candidatus Chaera renei</name>
    <dbReference type="NCBI Taxonomy" id="2506947"/>
    <lineage>
        <taxon>Bacteria</taxon>
        <taxon>Candidatus Saccharimonadota</taxon>
        <taxon>Candidatus Saccharimonadia</taxon>
        <taxon>Candidatus Saccharimonadales</taxon>
        <taxon>Candidatus Saccharimonadaceae</taxon>
        <taxon>Candidatus Chaera</taxon>
    </lineage>
</organism>
<dbReference type="GO" id="GO:0019563">
    <property type="term" value="P:glycerol catabolic process"/>
    <property type="evidence" value="ECO:0007669"/>
    <property type="project" value="TreeGrafter"/>
</dbReference>
<evidence type="ECO:0000256" key="5">
    <source>
        <dbReference type="ARBA" id="ARBA00023152"/>
    </source>
</evidence>
<dbReference type="PANTHER" id="PTHR21139">
    <property type="entry name" value="TRIOSEPHOSPHATE ISOMERASE"/>
    <property type="match status" value="1"/>
</dbReference>
<keyword evidence="5 7" id="KW-0324">Glycolysis</keyword>
<evidence type="ECO:0000313" key="9">
    <source>
        <dbReference type="EMBL" id="RWZ78971.1"/>
    </source>
</evidence>